<keyword evidence="5" id="KW-0862">Zinc</keyword>
<dbReference type="AlphaFoldDB" id="A0A3Q0JPU1"/>
<dbReference type="SMART" id="SM00355">
    <property type="entry name" value="ZnF_C2H2"/>
    <property type="match status" value="6"/>
</dbReference>
<keyword evidence="10" id="KW-1185">Reference proteome</keyword>
<evidence type="ECO:0000256" key="4">
    <source>
        <dbReference type="ARBA" id="ARBA00022771"/>
    </source>
</evidence>
<keyword evidence="3" id="KW-0677">Repeat</keyword>
<dbReference type="FunFam" id="3.30.160.60:FF:000100">
    <property type="entry name" value="Zinc finger 45-like"/>
    <property type="match status" value="1"/>
</dbReference>
<dbReference type="PROSITE" id="PS00028">
    <property type="entry name" value="ZINC_FINGER_C2H2_1"/>
    <property type="match status" value="1"/>
</dbReference>
<dbReference type="GO" id="GO:0005634">
    <property type="term" value="C:nucleus"/>
    <property type="evidence" value="ECO:0007669"/>
    <property type="project" value="UniProtKB-SubCell"/>
</dbReference>
<evidence type="ECO:0000259" key="9">
    <source>
        <dbReference type="PROSITE" id="PS50157"/>
    </source>
</evidence>
<accession>A0A3Q0JPU1</accession>
<protein>
    <submittedName>
        <fullName evidence="11">Myoneurin-like</fullName>
    </submittedName>
</protein>
<dbReference type="PROSITE" id="PS50157">
    <property type="entry name" value="ZINC_FINGER_C2H2_2"/>
    <property type="match status" value="4"/>
</dbReference>
<dbReference type="InterPro" id="IPR013087">
    <property type="entry name" value="Znf_C2H2_type"/>
</dbReference>
<dbReference type="KEGG" id="dci:113473937"/>
<feature type="domain" description="C2H2-type" evidence="9">
    <location>
        <begin position="141"/>
        <end position="169"/>
    </location>
</feature>
<dbReference type="GO" id="GO:0003677">
    <property type="term" value="F:DNA binding"/>
    <property type="evidence" value="ECO:0007669"/>
    <property type="project" value="UniProtKB-KW"/>
</dbReference>
<name>A0A3Q0JPU1_DIACI</name>
<evidence type="ECO:0000256" key="1">
    <source>
        <dbReference type="ARBA" id="ARBA00004123"/>
    </source>
</evidence>
<dbReference type="FunFam" id="3.30.160.60:FF:000446">
    <property type="entry name" value="Zinc finger protein"/>
    <property type="match status" value="2"/>
</dbReference>
<evidence type="ECO:0000313" key="11">
    <source>
        <dbReference type="RefSeq" id="XP_026689273.1"/>
    </source>
</evidence>
<dbReference type="PaxDb" id="121845-A0A3Q0JPU1"/>
<keyword evidence="4 8" id="KW-0863">Zinc-finger</keyword>
<dbReference type="PANTHER" id="PTHR24392:SF31">
    <property type="entry name" value="C2H2-TYPE DOMAIN-CONTAINING PROTEIN"/>
    <property type="match status" value="1"/>
</dbReference>
<evidence type="ECO:0000256" key="8">
    <source>
        <dbReference type="PROSITE-ProRule" id="PRU00042"/>
    </source>
</evidence>
<keyword evidence="6" id="KW-0238">DNA-binding</keyword>
<dbReference type="PANTHER" id="PTHR24392">
    <property type="entry name" value="ZINC FINGER PROTEIN"/>
    <property type="match status" value="1"/>
</dbReference>
<comment type="subcellular location">
    <subcellularLocation>
        <location evidence="1">Nucleus</location>
    </subcellularLocation>
</comment>
<evidence type="ECO:0000256" key="7">
    <source>
        <dbReference type="ARBA" id="ARBA00023242"/>
    </source>
</evidence>
<feature type="domain" description="C2H2-type" evidence="9">
    <location>
        <begin position="113"/>
        <end position="140"/>
    </location>
</feature>
<organism evidence="10 11">
    <name type="scientific">Diaphorina citri</name>
    <name type="common">Asian citrus psyllid</name>
    <dbReference type="NCBI Taxonomy" id="121845"/>
    <lineage>
        <taxon>Eukaryota</taxon>
        <taxon>Metazoa</taxon>
        <taxon>Ecdysozoa</taxon>
        <taxon>Arthropoda</taxon>
        <taxon>Hexapoda</taxon>
        <taxon>Insecta</taxon>
        <taxon>Pterygota</taxon>
        <taxon>Neoptera</taxon>
        <taxon>Paraneoptera</taxon>
        <taxon>Hemiptera</taxon>
        <taxon>Sternorrhyncha</taxon>
        <taxon>Psylloidea</taxon>
        <taxon>Psyllidae</taxon>
        <taxon>Diaphorininae</taxon>
        <taxon>Diaphorina</taxon>
    </lineage>
</organism>
<dbReference type="STRING" id="121845.A0A3Q0JPU1"/>
<evidence type="ECO:0000256" key="5">
    <source>
        <dbReference type="ARBA" id="ARBA00022833"/>
    </source>
</evidence>
<keyword evidence="7" id="KW-0539">Nucleus</keyword>
<dbReference type="SUPFAM" id="SSF57667">
    <property type="entry name" value="beta-beta-alpha zinc fingers"/>
    <property type="match status" value="3"/>
</dbReference>
<dbReference type="InterPro" id="IPR036236">
    <property type="entry name" value="Znf_C2H2_sf"/>
</dbReference>
<dbReference type="GeneID" id="113473937"/>
<evidence type="ECO:0000313" key="10">
    <source>
        <dbReference type="Proteomes" id="UP000079169"/>
    </source>
</evidence>
<sequence>MMFKYLQAQRMSRYSSVFNCETCGKSYKNKVSLNRHRRIECGKEPNLQCSYCPYRTKHNCNLKTHIALKHSSTKVIFPDYLCQFCRKYISELTLLGHCQQCVFPNRPDRSYKFVCFSCDYHTNHSLTMQYHIRKHTGERPYKCELCSYRCKQASDLRKHARIRHNYDYFSEYLCQYCRTYITELDLLNHSKLCNFTYRPDNSFKFVCFSCDYHTCHGSTMQFHIRKHTGNKPYKCDHCTYRSKQACDLRKHVRIRHPTSTLVMVVQCNFTFENIRLMDYKECIFRRMM</sequence>
<evidence type="ECO:0000256" key="6">
    <source>
        <dbReference type="ARBA" id="ARBA00023125"/>
    </source>
</evidence>
<feature type="domain" description="C2H2-type" evidence="9">
    <location>
        <begin position="205"/>
        <end position="232"/>
    </location>
</feature>
<dbReference type="Gene3D" id="3.30.160.60">
    <property type="entry name" value="Classic Zinc Finger"/>
    <property type="match status" value="3"/>
</dbReference>
<dbReference type="Pfam" id="PF00096">
    <property type="entry name" value="zf-C2H2"/>
    <property type="match status" value="2"/>
</dbReference>
<dbReference type="GO" id="GO:0008270">
    <property type="term" value="F:zinc ion binding"/>
    <property type="evidence" value="ECO:0007669"/>
    <property type="project" value="UniProtKB-KW"/>
</dbReference>
<evidence type="ECO:0000256" key="2">
    <source>
        <dbReference type="ARBA" id="ARBA00022723"/>
    </source>
</evidence>
<reference evidence="11" key="1">
    <citation type="submission" date="2025-08" db="UniProtKB">
        <authorList>
            <consortium name="RefSeq"/>
        </authorList>
    </citation>
    <scope>IDENTIFICATION</scope>
</reference>
<proteinExistence type="predicted"/>
<keyword evidence="2" id="KW-0479">Metal-binding</keyword>
<dbReference type="Proteomes" id="UP000079169">
    <property type="component" value="Unplaced"/>
</dbReference>
<gene>
    <name evidence="11" type="primary">LOC113473937</name>
</gene>
<dbReference type="RefSeq" id="XP_026689273.1">
    <property type="nucleotide sequence ID" value="XM_026833472.1"/>
</dbReference>
<evidence type="ECO:0000256" key="3">
    <source>
        <dbReference type="ARBA" id="ARBA00022737"/>
    </source>
</evidence>
<feature type="domain" description="C2H2-type" evidence="9">
    <location>
        <begin position="18"/>
        <end position="45"/>
    </location>
</feature>